<feature type="region of interest" description="Disordered" evidence="1">
    <location>
        <begin position="66"/>
        <end position="92"/>
    </location>
</feature>
<dbReference type="EMBL" id="KL367555">
    <property type="protein sequence ID" value="KFD64485.1"/>
    <property type="molecule type" value="Genomic_DNA"/>
</dbReference>
<gene>
    <name evidence="2" type="ORF">M514_23332</name>
</gene>
<sequence>MEVNRQARFERTAKTYKRWSNGNNFSAMNWGSWTNGAMNWASWTNSRKSTSMNRWRWIKRVDPNKLKELNGGKLTKSNRPSTARNDGESRPG</sequence>
<evidence type="ECO:0000313" key="2">
    <source>
        <dbReference type="EMBL" id="KFD64485.1"/>
    </source>
</evidence>
<reference evidence="2" key="1">
    <citation type="journal article" date="2014" name="Nat. Genet.">
        <title>Genome and transcriptome of the porcine whipworm Trichuris suis.</title>
        <authorList>
            <person name="Jex A.R."/>
            <person name="Nejsum P."/>
            <person name="Schwarz E.M."/>
            <person name="Hu L."/>
            <person name="Young N.D."/>
            <person name="Hall R.S."/>
            <person name="Korhonen P.K."/>
            <person name="Liao S."/>
            <person name="Thamsborg S."/>
            <person name="Xia J."/>
            <person name="Xu P."/>
            <person name="Wang S."/>
            <person name="Scheerlinck J.P."/>
            <person name="Hofmann A."/>
            <person name="Sternberg P.W."/>
            <person name="Wang J."/>
            <person name="Gasser R.B."/>
        </authorList>
    </citation>
    <scope>NUCLEOTIDE SEQUENCE [LARGE SCALE GENOMIC DNA]</scope>
    <source>
        <strain evidence="2">DCEP-RM93F</strain>
    </source>
</reference>
<proteinExistence type="predicted"/>
<accession>A0A085N4T9</accession>
<name>A0A085N4T9_9BILA</name>
<organism evidence="2">
    <name type="scientific">Trichuris suis</name>
    <name type="common">pig whipworm</name>
    <dbReference type="NCBI Taxonomy" id="68888"/>
    <lineage>
        <taxon>Eukaryota</taxon>
        <taxon>Metazoa</taxon>
        <taxon>Ecdysozoa</taxon>
        <taxon>Nematoda</taxon>
        <taxon>Enoplea</taxon>
        <taxon>Dorylaimia</taxon>
        <taxon>Trichinellida</taxon>
        <taxon>Trichuridae</taxon>
        <taxon>Trichuris</taxon>
    </lineage>
</organism>
<dbReference type="AlphaFoldDB" id="A0A085N4T9"/>
<feature type="compositionally biased region" description="Polar residues" evidence="1">
    <location>
        <begin position="75"/>
        <end position="84"/>
    </location>
</feature>
<dbReference type="Proteomes" id="UP000030758">
    <property type="component" value="Unassembled WGS sequence"/>
</dbReference>
<evidence type="ECO:0000256" key="1">
    <source>
        <dbReference type="SAM" id="MobiDB-lite"/>
    </source>
</evidence>
<protein>
    <submittedName>
        <fullName evidence="2">Uncharacterized protein</fullName>
    </submittedName>
</protein>